<evidence type="ECO:0000313" key="2">
    <source>
        <dbReference type="EMBL" id="PTQ62498.1"/>
    </source>
</evidence>
<accession>A0A2T5GT42</accession>
<dbReference type="Proteomes" id="UP000244189">
    <property type="component" value="Unassembled WGS sequence"/>
</dbReference>
<reference evidence="2 3" key="1">
    <citation type="submission" date="2018-04" db="EMBL/GenBank/DDBJ databases">
        <title>Genomic Encyclopedia of Type Strains, Phase III (KMG-III): the genomes of soil and plant-associated and newly described type strains.</title>
        <authorList>
            <person name="Whitman W."/>
        </authorList>
    </citation>
    <scope>NUCLEOTIDE SEQUENCE [LARGE SCALE GENOMIC DNA]</scope>
    <source>
        <strain evidence="2 3">MA101b</strain>
    </source>
</reference>
<feature type="chain" id="PRO_5015769097" description="Lipoprotein" evidence="1">
    <location>
        <begin position="18"/>
        <end position="197"/>
    </location>
</feature>
<gene>
    <name evidence="2" type="ORF">C8J26_0779</name>
</gene>
<organism evidence="2 3">
    <name type="scientific">Sphingomonas aurantiaca</name>
    <dbReference type="NCBI Taxonomy" id="185949"/>
    <lineage>
        <taxon>Bacteria</taxon>
        <taxon>Pseudomonadati</taxon>
        <taxon>Pseudomonadota</taxon>
        <taxon>Alphaproteobacteria</taxon>
        <taxon>Sphingomonadales</taxon>
        <taxon>Sphingomonadaceae</taxon>
        <taxon>Sphingomonas</taxon>
    </lineage>
</organism>
<protein>
    <recommendedName>
        <fullName evidence="4">Lipoprotein</fullName>
    </recommendedName>
</protein>
<dbReference type="EMBL" id="QAOG01000001">
    <property type="protein sequence ID" value="PTQ62498.1"/>
    <property type="molecule type" value="Genomic_DNA"/>
</dbReference>
<name>A0A2T5GT42_9SPHN</name>
<dbReference type="AlphaFoldDB" id="A0A2T5GT42"/>
<comment type="caution">
    <text evidence="2">The sequence shown here is derived from an EMBL/GenBank/DDBJ whole genome shotgun (WGS) entry which is preliminary data.</text>
</comment>
<evidence type="ECO:0008006" key="4">
    <source>
        <dbReference type="Google" id="ProtNLM"/>
    </source>
</evidence>
<keyword evidence="3" id="KW-1185">Reference proteome</keyword>
<proteinExistence type="predicted"/>
<sequence>MKFVVALTSLFVGTALLVSCGKPAPTVREQEAAQARSVASLSGWDRLFAAPQETIGAINQAGFALGGYAAKDEGFIATGQPRMFSNSNAKAPNTTSVVVAGKSAESIDTVTYALSLTDPVDATTARMRLAQTVGEFLGRLKIKASPDLLRAIRLGQPLDAAPATVAIVPATNTTPARVDVTFTRSPATSPANNKTQG</sequence>
<evidence type="ECO:0000313" key="3">
    <source>
        <dbReference type="Proteomes" id="UP000244189"/>
    </source>
</evidence>
<dbReference type="PROSITE" id="PS51257">
    <property type="entry name" value="PROKAR_LIPOPROTEIN"/>
    <property type="match status" value="1"/>
</dbReference>
<keyword evidence="1" id="KW-0732">Signal</keyword>
<evidence type="ECO:0000256" key="1">
    <source>
        <dbReference type="SAM" id="SignalP"/>
    </source>
</evidence>
<dbReference type="RefSeq" id="WP_107956752.1">
    <property type="nucleotide sequence ID" value="NZ_QAOG01000001.1"/>
</dbReference>
<feature type="signal peptide" evidence="1">
    <location>
        <begin position="1"/>
        <end position="17"/>
    </location>
</feature>